<feature type="region of interest" description="Disordered" evidence="1">
    <location>
        <begin position="418"/>
        <end position="444"/>
    </location>
</feature>
<evidence type="ECO:0000259" key="2">
    <source>
        <dbReference type="Pfam" id="PF06381"/>
    </source>
</evidence>
<evidence type="ECO:0000256" key="1">
    <source>
        <dbReference type="SAM" id="MobiDB-lite"/>
    </source>
</evidence>
<organism evidence="3 4">
    <name type="scientific">Escherichia phage JMPW1</name>
    <dbReference type="NCBI Taxonomy" id="1772219"/>
    <lineage>
        <taxon>Viruses</taxon>
        <taxon>Duplodnaviria</taxon>
        <taxon>Heunggongvirae</taxon>
        <taxon>Uroviricota</taxon>
        <taxon>Caudoviricetes</taxon>
        <taxon>Drexlerviridae</taxon>
        <taxon>Tunavirinae</taxon>
        <taxon>Tunavirus</taxon>
        <taxon>Tunavirus JMPW1</taxon>
    </lineage>
</organism>
<name>A0A0U3CKU1_9CAUD</name>
<proteinExistence type="predicted"/>
<keyword evidence="4" id="KW-1185">Reference proteome</keyword>
<gene>
    <name evidence="3" type="ORF">JMPW1_026</name>
</gene>
<dbReference type="Proteomes" id="UP000221324">
    <property type="component" value="Segment"/>
</dbReference>
<protein>
    <submittedName>
        <fullName evidence="3">Portal protein</fullName>
    </submittedName>
</protein>
<dbReference type="OrthoDB" id="2472at10239"/>
<evidence type="ECO:0000313" key="4">
    <source>
        <dbReference type="Proteomes" id="UP000221324"/>
    </source>
</evidence>
<feature type="domain" description="Anti-CBASS protein Acb1-like N-terminal" evidence="2">
    <location>
        <begin position="51"/>
        <end position="390"/>
    </location>
</feature>
<dbReference type="Pfam" id="PF06381">
    <property type="entry name" value="Phage_portal_3"/>
    <property type="match status" value="1"/>
</dbReference>
<sequence>MRYNQGCQLTALFIGGNMKIVKHDGYNDIFNGGADGSPKPFFMSDASYHVGSFYNDNATAKRIVDVIPEEMVTAGFKMSGVKDEKEFKSLWDSYKLDSSLVDLLCWARLYGGAAMVAIINDNRMLTSQAKPGAKLEGVRVYDRFAITVEKRVTNARSPRYGEPEIYKVSPGDNMQPYLIHHSRVFIADGERVTQQARKQNQGWGASVLNKSLIDAICDYDYCESLATQILRRKQQAVWKVKGLAEMCDDDDAQYAARLRLAQVDDNSGVGRAIGIDAETEEYDVLNSDISGVPEFLSSKMDRIVSLSGIHEIIIKNKNVGGVSASQNTALETFYKLVDRKREEDYRPLLEFLLPFIVDEEEWSIEFEPLSVPSKKEESEITKNNVESVTKAITEQIIDLEEARDTLRSIAPEFKLKDGNNINIREPEETTEPEPGLGEKLEDEN</sequence>
<dbReference type="InterPro" id="IPR024459">
    <property type="entry name" value="Acb1-like_N"/>
</dbReference>
<accession>A0A0U3CKU1</accession>
<reference evidence="3 4" key="1">
    <citation type="submission" date="2015-11" db="EMBL/GenBank/DDBJ databases">
        <title>Genomic identification of Escherichia phage JMPW1.</title>
        <authorList>
            <person name="Wang J."/>
            <person name="Lu S."/>
            <person name="Shen M."/>
            <person name="Zhu H."/>
            <person name="Le S."/>
            <person name="Li G."/>
            <person name="Tan Y."/>
            <person name="Zhao X."/>
            <person name="Shen W."/>
            <person name="Guo K."/>
            <person name="Yang Y."/>
            <person name="Li S."/>
            <person name="Li M."/>
            <person name="Zhu J."/>
            <person name="Rao X."/>
            <person name="Hu F."/>
        </authorList>
    </citation>
    <scope>NUCLEOTIDE SEQUENCE [LARGE SCALE GENOMIC DNA]</scope>
</reference>
<evidence type="ECO:0000313" key="3">
    <source>
        <dbReference type="EMBL" id="ALT58230.1"/>
    </source>
</evidence>
<dbReference type="EMBL" id="KU194206">
    <property type="protein sequence ID" value="ALT58230.1"/>
    <property type="molecule type" value="Genomic_DNA"/>
</dbReference>